<accession>A0A931N3T8</accession>
<protein>
    <submittedName>
        <fullName evidence="4">Uncharacterized protein</fullName>
    </submittedName>
</protein>
<dbReference type="AlphaFoldDB" id="A0A931N3T8"/>
<feature type="domain" description="DUF7373" evidence="3">
    <location>
        <begin position="250"/>
        <end position="392"/>
    </location>
</feature>
<evidence type="ECO:0000313" key="4">
    <source>
        <dbReference type="EMBL" id="MBH0777546.1"/>
    </source>
</evidence>
<dbReference type="Pfam" id="PF24092">
    <property type="entry name" value="DUF7373_C"/>
    <property type="match status" value="1"/>
</dbReference>
<comment type="caution">
    <text evidence="4">The sequence shown here is derived from an EMBL/GenBank/DDBJ whole genome shotgun (WGS) entry which is preliminary data.</text>
</comment>
<reference evidence="4" key="1">
    <citation type="submission" date="2020-11" db="EMBL/GenBank/DDBJ databases">
        <title>Nocardia NEAU-351.nov., a novel actinomycete isolated from the cow dung.</title>
        <authorList>
            <person name="Zhang X."/>
        </authorList>
    </citation>
    <scope>NUCLEOTIDE SEQUENCE</scope>
    <source>
        <strain evidence="4">NEAU-351</strain>
    </source>
</reference>
<proteinExistence type="predicted"/>
<evidence type="ECO:0000259" key="3">
    <source>
        <dbReference type="Pfam" id="PF24092"/>
    </source>
</evidence>
<dbReference type="Pfam" id="PF24088">
    <property type="entry name" value="DUF7373"/>
    <property type="match status" value="1"/>
</dbReference>
<dbReference type="InterPro" id="IPR056463">
    <property type="entry name" value="DUF7373_C"/>
</dbReference>
<feature type="chain" id="PRO_5038505102" evidence="1">
    <location>
        <begin position="19"/>
        <end position="393"/>
    </location>
</feature>
<feature type="signal peptide" evidence="1">
    <location>
        <begin position="1"/>
        <end position="18"/>
    </location>
</feature>
<evidence type="ECO:0000256" key="1">
    <source>
        <dbReference type="SAM" id="SignalP"/>
    </source>
</evidence>
<dbReference type="EMBL" id="JADMLG010000005">
    <property type="protein sequence ID" value="MBH0777546.1"/>
    <property type="molecule type" value="Genomic_DNA"/>
</dbReference>
<dbReference type="PROSITE" id="PS51257">
    <property type="entry name" value="PROKAR_LIPOPROTEIN"/>
    <property type="match status" value="1"/>
</dbReference>
<keyword evidence="5" id="KW-1185">Reference proteome</keyword>
<name>A0A931N3T8_9NOCA</name>
<feature type="domain" description="DUF7373" evidence="2">
    <location>
        <begin position="52"/>
        <end position="245"/>
    </location>
</feature>
<organism evidence="4 5">
    <name type="scientific">Nocardia bovistercoris</name>
    <dbReference type="NCBI Taxonomy" id="2785916"/>
    <lineage>
        <taxon>Bacteria</taxon>
        <taxon>Bacillati</taxon>
        <taxon>Actinomycetota</taxon>
        <taxon>Actinomycetes</taxon>
        <taxon>Mycobacteriales</taxon>
        <taxon>Nocardiaceae</taxon>
        <taxon>Nocardia</taxon>
    </lineage>
</organism>
<dbReference type="RefSeq" id="WP_196149879.1">
    <property type="nucleotide sequence ID" value="NZ_JADMLG010000005.1"/>
</dbReference>
<keyword evidence="1" id="KW-0732">Signal</keyword>
<dbReference type="Proteomes" id="UP000655751">
    <property type="component" value="Unassembled WGS sequence"/>
</dbReference>
<sequence>MRFRHLFALCVATATVFAAGCSDPEASTPAVDISALDSGNYPTAPRDLAALRDPKYGPLREAVRIGATVPTFPEMDPRFTFQRLSGPERRVIPGSPPALWSLESAEFAELTTGLVTGWTTSAERRASTFLGRQLTATVLRFTDAAAADTAGARLIERQARNAPGDTVAIPDHPSARAKFTPAKHYLDVWEARDSLLLWVHVDDPISEPVQAAPLAELARHTIDAMVDGLKSYTPTPADQLTSIPVDVDGMLGRTLPPANVENAKFDRRSFVMPARAALHYVGRPANSKSAYDDAGVDLVAFSDARLYRAKDPDAAERLVAAFLAQLAEGTKAIDPPSGLPTARCLAAKDDKRSGTYPPSCLVVYERFVAVVSGGNPQEVHQKAAAQYKLLAAE</sequence>
<dbReference type="InterPro" id="IPR055797">
    <property type="entry name" value="DUF7373"/>
</dbReference>
<gene>
    <name evidence="4" type="ORF">IT779_14805</name>
</gene>
<evidence type="ECO:0000259" key="2">
    <source>
        <dbReference type="Pfam" id="PF24088"/>
    </source>
</evidence>
<evidence type="ECO:0000313" key="5">
    <source>
        <dbReference type="Proteomes" id="UP000655751"/>
    </source>
</evidence>